<comment type="subunit">
    <text evidence="12">Homodimer. Monomer. Interacts with TST. May interact with RELA.</text>
</comment>
<dbReference type="InterPro" id="IPR051682">
    <property type="entry name" value="Mito_Persulfide_Diox"/>
</dbReference>
<evidence type="ECO:0000256" key="7">
    <source>
        <dbReference type="ARBA" id="ARBA00022990"/>
    </source>
</evidence>
<evidence type="ECO:0000259" key="16">
    <source>
        <dbReference type="SMART" id="SM00849"/>
    </source>
</evidence>
<keyword evidence="10" id="KW-0496">Mitochondrion</keyword>
<dbReference type="STRING" id="70667.A0A3P7CN37"/>
<organism evidence="17 18">
    <name type="scientific">Schistocephalus solidus</name>
    <name type="common">Tapeworm</name>
    <dbReference type="NCBI Taxonomy" id="70667"/>
    <lineage>
        <taxon>Eukaryota</taxon>
        <taxon>Metazoa</taxon>
        <taxon>Spiralia</taxon>
        <taxon>Lophotrochozoa</taxon>
        <taxon>Platyhelminthes</taxon>
        <taxon>Cestoda</taxon>
        <taxon>Eucestoda</taxon>
        <taxon>Diphyllobothriidea</taxon>
        <taxon>Diphyllobothriidae</taxon>
        <taxon>Schistocephalus</taxon>
    </lineage>
</organism>
<evidence type="ECO:0000256" key="11">
    <source>
        <dbReference type="ARBA" id="ARBA00050990"/>
    </source>
</evidence>
<feature type="domain" description="Metallo-beta-lactamase" evidence="16">
    <location>
        <begin position="39"/>
        <end position="200"/>
    </location>
</feature>
<dbReference type="GO" id="GO:0005739">
    <property type="term" value="C:mitochondrion"/>
    <property type="evidence" value="ECO:0007669"/>
    <property type="project" value="UniProtKB-SubCell"/>
</dbReference>
<comment type="catalytic activity">
    <reaction evidence="11">
        <text>S-sulfanylglutathione + O2 + H2O = sulfite + glutathione + 2 H(+)</text>
        <dbReference type="Rhea" id="RHEA:12981"/>
        <dbReference type="ChEBI" id="CHEBI:15377"/>
        <dbReference type="ChEBI" id="CHEBI:15378"/>
        <dbReference type="ChEBI" id="CHEBI:15379"/>
        <dbReference type="ChEBI" id="CHEBI:17359"/>
        <dbReference type="ChEBI" id="CHEBI:57925"/>
        <dbReference type="ChEBI" id="CHEBI:58905"/>
        <dbReference type="EC" id="1.13.11.18"/>
    </reaction>
</comment>
<proteinExistence type="inferred from homology"/>
<dbReference type="FunFam" id="3.60.15.10:FF:000013">
    <property type="entry name" value="Persulfide dioxygenase ETHE1, mitochondrial"/>
    <property type="match status" value="1"/>
</dbReference>
<reference evidence="17 18" key="1">
    <citation type="submission" date="2018-11" db="EMBL/GenBank/DDBJ databases">
        <authorList>
            <consortium name="Pathogen Informatics"/>
        </authorList>
    </citation>
    <scope>NUCLEOTIDE SEQUENCE [LARGE SCALE GENOMIC DNA]</scope>
    <source>
        <strain evidence="17 18">NST_G2</strain>
    </source>
</reference>
<evidence type="ECO:0000256" key="3">
    <source>
        <dbReference type="ARBA" id="ARBA00006759"/>
    </source>
</evidence>
<evidence type="ECO:0000256" key="15">
    <source>
        <dbReference type="ARBA" id="ARBA00077964"/>
    </source>
</evidence>
<dbReference type="GO" id="GO:0050313">
    <property type="term" value="F:sulfur dioxygenase activity"/>
    <property type="evidence" value="ECO:0007669"/>
    <property type="project" value="UniProtKB-EC"/>
</dbReference>
<evidence type="ECO:0000256" key="4">
    <source>
        <dbReference type="ARBA" id="ARBA00022723"/>
    </source>
</evidence>
<dbReference type="PANTHER" id="PTHR43084:SF1">
    <property type="entry name" value="PERSULFIDE DIOXYGENASE ETHE1, MITOCHONDRIAL"/>
    <property type="match status" value="1"/>
</dbReference>
<evidence type="ECO:0000256" key="8">
    <source>
        <dbReference type="ARBA" id="ARBA00023002"/>
    </source>
</evidence>
<keyword evidence="9" id="KW-0408">Iron</keyword>
<evidence type="ECO:0000256" key="12">
    <source>
        <dbReference type="ARBA" id="ARBA00065219"/>
    </source>
</evidence>
<evidence type="ECO:0000313" key="18">
    <source>
        <dbReference type="Proteomes" id="UP000275846"/>
    </source>
</evidence>
<dbReference type="CDD" id="cd07724">
    <property type="entry name" value="POD-like_MBL-fold"/>
    <property type="match status" value="1"/>
</dbReference>
<keyword evidence="8" id="KW-0560">Oxidoreductase</keyword>
<dbReference type="PANTHER" id="PTHR43084">
    <property type="entry name" value="PERSULFIDE DIOXYGENASE ETHE1"/>
    <property type="match status" value="1"/>
</dbReference>
<accession>A0A3P7CN37</accession>
<dbReference type="SMART" id="SM00849">
    <property type="entry name" value="Lactamase_B"/>
    <property type="match status" value="1"/>
</dbReference>
<dbReference type="InterPro" id="IPR044528">
    <property type="entry name" value="POD-like_MBL-fold"/>
</dbReference>
<evidence type="ECO:0000256" key="13">
    <source>
        <dbReference type="ARBA" id="ARBA00066686"/>
    </source>
</evidence>
<evidence type="ECO:0000256" key="9">
    <source>
        <dbReference type="ARBA" id="ARBA00023004"/>
    </source>
</evidence>
<keyword evidence="6" id="KW-0223">Dioxygenase</keyword>
<dbReference type="OrthoDB" id="449487at2759"/>
<keyword evidence="7" id="KW-0007">Acetylation</keyword>
<dbReference type="EMBL" id="UYSU01035208">
    <property type="protein sequence ID" value="VDL95765.1"/>
    <property type="molecule type" value="Genomic_DNA"/>
</dbReference>
<dbReference type="GO" id="GO:0046872">
    <property type="term" value="F:metal ion binding"/>
    <property type="evidence" value="ECO:0007669"/>
    <property type="project" value="UniProtKB-KW"/>
</dbReference>
<comment type="cofactor">
    <cofactor evidence="1">
        <name>Fe(2+)</name>
        <dbReference type="ChEBI" id="CHEBI:29033"/>
    </cofactor>
</comment>
<dbReference type="InterPro" id="IPR001279">
    <property type="entry name" value="Metallo-B-lactamas"/>
</dbReference>
<comment type="subcellular location">
    <subcellularLocation>
        <location evidence="2">Mitochondrion</location>
    </subcellularLocation>
</comment>
<dbReference type="GO" id="GO:0070813">
    <property type="term" value="P:hydrogen sulfide metabolic process"/>
    <property type="evidence" value="ECO:0007669"/>
    <property type="project" value="TreeGrafter"/>
</dbReference>
<dbReference type="GO" id="GO:0006749">
    <property type="term" value="P:glutathione metabolic process"/>
    <property type="evidence" value="ECO:0007669"/>
    <property type="project" value="InterPro"/>
</dbReference>
<dbReference type="InterPro" id="IPR036866">
    <property type="entry name" value="RibonucZ/Hydroxyglut_hydro"/>
</dbReference>
<protein>
    <recommendedName>
        <fullName evidence="14">Persulfide dioxygenase ETHE1, mitochondrial</fullName>
        <ecNumber evidence="13">1.13.11.18</ecNumber>
    </recommendedName>
    <alternativeName>
        <fullName evidence="15">Sulfur dioxygenase ETHE1</fullName>
    </alternativeName>
</protein>
<gene>
    <name evidence="17" type="ORF">SSLN_LOCUS9380</name>
</gene>
<dbReference type="AlphaFoldDB" id="A0A3P7CN37"/>
<dbReference type="Pfam" id="PF00753">
    <property type="entry name" value="Lactamase_B"/>
    <property type="match status" value="1"/>
</dbReference>
<evidence type="ECO:0000256" key="2">
    <source>
        <dbReference type="ARBA" id="ARBA00004173"/>
    </source>
</evidence>
<keyword evidence="5" id="KW-0809">Transit peptide</keyword>
<keyword evidence="4" id="KW-0479">Metal-binding</keyword>
<dbReference type="EC" id="1.13.11.18" evidence="13"/>
<evidence type="ECO:0000256" key="5">
    <source>
        <dbReference type="ARBA" id="ARBA00022946"/>
    </source>
</evidence>
<dbReference type="SUPFAM" id="SSF56281">
    <property type="entry name" value="Metallo-hydrolase/oxidoreductase"/>
    <property type="match status" value="1"/>
</dbReference>
<dbReference type="Gene3D" id="3.60.15.10">
    <property type="entry name" value="Ribonuclease Z/Hydroxyacylglutathione hydrolase-like"/>
    <property type="match status" value="1"/>
</dbReference>
<keyword evidence="18" id="KW-1185">Reference proteome</keyword>
<evidence type="ECO:0000256" key="6">
    <source>
        <dbReference type="ARBA" id="ARBA00022964"/>
    </source>
</evidence>
<evidence type="ECO:0000313" key="17">
    <source>
        <dbReference type="EMBL" id="VDL95765.1"/>
    </source>
</evidence>
<dbReference type="Proteomes" id="UP000275846">
    <property type="component" value="Unassembled WGS sequence"/>
</dbReference>
<name>A0A3P7CN37_SCHSO</name>
<sequence length="295" mass="32532">MFTQIAQRPNLSSHVLPNLALLAVGSPFIFRQLFDPQSSTYTYLIGDAQSREALIIDPVLEKAERDVDLVKALDLRLLYAINTHVHADHVTGTQKLKQDVKGCRSVISALTKAKADVFFNDGDVIRCGSIELECRSTPGHTPGCTTFVLHSAGAAFTGDALLIRGCGRTDFQEGSADMLYDSVHSKILSLPRNYLLFPAHDYTGRMDKKAAVGSQPSEVSCEAAEPSDRLTKSKAEFIEIMNNLNLPRPKLMDHAVPLNLLLLSKKIEFFVLCFETIEQYTLGFQVEVNVFDIGG</sequence>
<comment type="similarity">
    <text evidence="3">Belongs to the metallo-beta-lactamase superfamily. Glyoxalase II family.</text>
</comment>
<evidence type="ECO:0000256" key="1">
    <source>
        <dbReference type="ARBA" id="ARBA00001954"/>
    </source>
</evidence>
<evidence type="ECO:0000256" key="14">
    <source>
        <dbReference type="ARBA" id="ARBA00067300"/>
    </source>
</evidence>
<evidence type="ECO:0000256" key="10">
    <source>
        <dbReference type="ARBA" id="ARBA00023128"/>
    </source>
</evidence>